<organism evidence="2">
    <name type="scientific">Myoviridae sp. ctNQr16</name>
    <dbReference type="NCBI Taxonomy" id="2826644"/>
    <lineage>
        <taxon>Viruses</taxon>
        <taxon>Duplodnaviria</taxon>
        <taxon>Heunggongvirae</taxon>
        <taxon>Uroviricota</taxon>
        <taxon>Caudoviricetes</taxon>
    </lineage>
</organism>
<proteinExistence type="predicted"/>
<accession>A0A8S5MB81</accession>
<keyword evidence="1" id="KW-0812">Transmembrane</keyword>
<sequence length="30" mass="3600">MIRFLGVYFICIGVAKLAYTLYLRYKKKLD</sequence>
<keyword evidence="1" id="KW-1133">Transmembrane helix</keyword>
<reference evidence="2" key="1">
    <citation type="journal article" date="2021" name="Proc. Natl. Acad. Sci. U.S.A.">
        <title>A Catalog of Tens of Thousands of Viruses from Human Metagenomes Reveals Hidden Associations with Chronic Diseases.</title>
        <authorList>
            <person name="Tisza M.J."/>
            <person name="Buck C.B."/>
        </authorList>
    </citation>
    <scope>NUCLEOTIDE SEQUENCE</scope>
    <source>
        <strain evidence="2">CtNQr16</strain>
    </source>
</reference>
<evidence type="ECO:0000256" key="1">
    <source>
        <dbReference type="SAM" id="Phobius"/>
    </source>
</evidence>
<keyword evidence="1" id="KW-0472">Membrane</keyword>
<name>A0A8S5MB81_9CAUD</name>
<protein>
    <submittedName>
        <fullName evidence="2">Uncharacterized protein</fullName>
    </submittedName>
</protein>
<feature type="transmembrane region" description="Helical" evidence="1">
    <location>
        <begin position="6"/>
        <end position="25"/>
    </location>
</feature>
<dbReference type="EMBL" id="BK014863">
    <property type="protein sequence ID" value="DAD79351.1"/>
    <property type="molecule type" value="Genomic_DNA"/>
</dbReference>
<evidence type="ECO:0000313" key="2">
    <source>
        <dbReference type="EMBL" id="DAD79351.1"/>
    </source>
</evidence>